<keyword evidence="3" id="KW-0378">Hydrolase</keyword>
<dbReference type="EMBL" id="CP036432">
    <property type="protein sequence ID" value="QDV83678.1"/>
    <property type="molecule type" value="Genomic_DNA"/>
</dbReference>
<evidence type="ECO:0000256" key="3">
    <source>
        <dbReference type="ARBA" id="ARBA00022801"/>
    </source>
</evidence>
<gene>
    <name evidence="6" type="ORF">TBK1r_26200</name>
</gene>
<evidence type="ECO:0000313" key="6">
    <source>
        <dbReference type="EMBL" id="QDV83678.1"/>
    </source>
</evidence>
<dbReference type="InterPro" id="IPR053138">
    <property type="entry name" value="N-alpha-Ac-DABA_deacetylase"/>
</dbReference>
<proteinExistence type="predicted"/>
<evidence type="ECO:0000313" key="7">
    <source>
        <dbReference type="Proteomes" id="UP000318081"/>
    </source>
</evidence>
<dbReference type="Proteomes" id="UP000318081">
    <property type="component" value="Chromosome"/>
</dbReference>
<protein>
    <submittedName>
        <fullName evidence="6">Succinylglutamate desuccinylase / Aspartoacylase family protein</fullName>
    </submittedName>
</protein>
<keyword evidence="7" id="KW-1185">Reference proteome</keyword>
<accession>A0ABX5XNV3</accession>
<feature type="domain" description="Succinylglutamate desuccinylase/Aspartoacylase catalytic" evidence="5">
    <location>
        <begin position="18"/>
        <end position="187"/>
    </location>
</feature>
<dbReference type="Gene3D" id="3.40.630.10">
    <property type="entry name" value="Zn peptidases"/>
    <property type="match status" value="1"/>
</dbReference>
<comment type="cofactor">
    <cofactor evidence="1">
        <name>Zn(2+)</name>
        <dbReference type="ChEBI" id="CHEBI:29105"/>
    </cofactor>
</comment>
<dbReference type="PANTHER" id="PTHR37326:SF1">
    <property type="entry name" value="BLL3975 PROTEIN"/>
    <property type="match status" value="1"/>
</dbReference>
<keyword evidence="2" id="KW-0479">Metal-binding</keyword>
<reference evidence="6 7" key="1">
    <citation type="submission" date="2019-02" db="EMBL/GenBank/DDBJ databases">
        <title>Deep-cultivation of Planctomycetes and their phenomic and genomic characterization uncovers novel biology.</title>
        <authorList>
            <person name="Wiegand S."/>
            <person name="Jogler M."/>
            <person name="Boedeker C."/>
            <person name="Pinto D."/>
            <person name="Vollmers J."/>
            <person name="Rivas-Marin E."/>
            <person name="Kohn T."/>
            <person name="Peeters S.H."/>
            <person name="Heuer A."/>
            <person name="Rast P."/>
            <person name="Oberbeckmann S."/>
            <person name="Bunk B."/>
            <person name="Jeske O."/>
            <person name="Meyerdierks A."/>
            <person name="Storesund J.E."/>
            <person name="Kallscheuer N."/>
            <person name="Luecker S."/>
            <person name="Lage O.M."/>
            <person name="Pohl T."/>
            <person name="Merkel B.J."/>
            <person name="Hornburger P."/>
            <person name="Mueller R.-W."/>
            <person name="Bruemmer F."/>
            <person name="Labrenz M."/>
            <person name="Spormann A.M."/>
            <person name="Op den Camp H."/>
            <person name="Overmann J."/>
            <person name="Amann R."/>
            <person name="Jetten M.S.M."/>
            <person name="Mascher T."/>
            <person name="Medema M.H."/>
            <person name="Devos D.P."/>
            <person name="Kaster A.-K."/>
            <person name="Ovreas L."/>
            <person name="Rohde M."/>
            <person name="Galperin M.Y."/>
            <person name="Jogler C."/>
        </authorList>
    </citation>
    <scope>NUCLEOTIDE SEQUENCE [LARGE SCALE GENOMIC DNA]</scope>
    <source>
        <strain evidence="6 7">TBK1r</strain>
    </source>
</reference>
<evidence type="ECO:0000256" key="2">
    <source>
        <dbReference type="ARBA" id="ARBA00022723"/>
    </source>
</evidence>
<keyword evidence="4" id="KW-0862">Zinc</keyword>
<dbReference type="PANTHER" id="PTHR37326">
    <property type="entry name" value="BLL3975 PROTEIN"/>
    <property type="match status" value="1"/>
</dbReference>
<organism evidence="6 7">
    <name type="scientific">Stieleria magnilauensis</name>
    <dbReference type="NCBI Taxonomy" id="2527963"/>
    <lineage>
        <taxon>Bacteria</taxon>
        <taxon>Pseudomonadati</taxon>
        <taxon>Planctomycetota</taxon>
        <taxon>Planctomycetia</taxon>
        <taxon>Pirellulales</taxon>
        <taxon>Pirellulaceae</taxon>
        <taxon>Stieleria</taxon>
    </lineage>
</organism>
<dbReference type="RefSeq" id="WP_419581281.1">
    <property type="nucleotide sequence ID" value="NZ_CP036432.1"/>
</dbReference>
<dbReference type="InterPro" id="IPR043795">
    <property type="entry name" value="N-alpha-Ac-DABA-like"/>
</dbReference>
<name>A0ABX5XNV3_9BACT</name>
<evidence type="ECO:0000256" key="1">
    <source>
        <dbReference type="ARBA" id="ARBA00001947"/>
    </source>
</evidence>
<evidence type="ECO:0000256" key="4">
    <source>
        <dbReference type="ARBA" id="ARBA00022833"/>
    </source>
</evidence>
<dbReference type="InterPro" id="IPR055438">
    <property type="entry name" value="AstE_AspA_cat"/>
</dbReference>
<dbReference type="Pfam" id="PF24827">
    <property type="entry name" value="AstE_AspA_cat"/>
    <property type="match status" value="1"/>
</dbReference>
<dbReference type="PIRSF" id="PIRSF039012">
    <property type="entry name" value="ASP"/>
    <property type="match status" value="1"/>
</dbReference>
<dbReference type="SUPFAM" id="SSF53187">
    <property type="entry name" value="Zn-dependent exopeptidases"/>
    <property type="match status" value="1"/>
</dbReference>
<sequence length="318" mass="34576">MNEAIQLEFCRFGGNHVGPNLLITAGVHGDEYLPMLAVGELIRRFDSDDRLRRELRGTLTLIPVVNRSAYHAGRRVGDDGRDLARTCPGRQDGTVTERVAYALSRQIAEADFYIDLHSGGTELCVLPLAGYMLHANSAILQRQRKVACVFGLPFVWGTSAELQGRSLSVARDAGVPAIYIEYLGAHRELSELSGGAFASAGINHPLLTGCLNVMRHFEMLPGAIQRCDDQQVAEDWRVGSGHMQVSHPAPTGGFLTLKVKLGQRVSCGELLAEIESLFGGEKHAVVAEQDGTVVMLREYPRINEGDSVAVIVETGEQS</sequence>
<evidence type="ECO:0000259" key="5">
    <source>
        <dbReference type="Pfam" id="PF24827"/>
    </source>
</evidence>